<evidence type="ECO:0000256" key="3">
    <source>
        <dbReference type="PROSITE-ProRule" id="PRU00023"/>
    </source>
</evidence>
<keyword evidence="2 3" id="KW-0040">ANK repeat</keyword>
<feature type="repeat" description="ANK" evidence="3">
    <location>
        <begin position="511"/>
        <end position="535"/>
    </location>
</feature>
<dbReference type="SUPFAM" id="SSF48403">
    <property type="entry name" value="Ankyrin repeat"/>
    <property type="match status" value="1"/>
</dbReference>
<evidence type="ECO:0000259" key="4">
    <source>
        <dbReference type="Pfam" id="PF22939"/>
    </source>
</evidence>
<dbReference type="Pfam" id="PF12796">
    <property type="entry name" value="Ank_2"/>
    <property type="match status" value="3"/>
</dbReference>
<dbReference type="EMBL" id="BROQ01000065">
    <property type="protein sequence ID" value="GKZ23329.1"/>
    <property type="molecule type" value="Genomic_DNA"/>
</dbReference>
<dbReference type="Pfam" id="PF13637">
    <property type="entry name" value="Ank_4"/>
    <property type="match status" value="1"/>
</dbReference>
<dbReference type="Proteomes" id="UP001143548">
    <property type="component" value="Unassembled WGS sequence"/>
</dbReference>
<feature type="repeat" description="ANK" evidence="3">
    <location>
        <begin position="341"/>
        <end position="365"/>
    </location>
</feature>
<dbReference type="Pfam" id="PF22939">
    <property type="entry name" value="WHD_GPIID"/>
    <property type="match status" value="1"/>
</dbReference>
<dbReference type="PANTHER" id="PTHR24198">
    <property type="entry name" value="ANKYRIN REPEAT AND PROTEIN KINASE DOMAIN-CONTAINING PROTEIN"/>
    <property type="match status" value="1"/>
</dbReference>
<evidence type="ECO:0000256" key="1">
    <source>
        <dbReference type="ARBA" id="ARBA00022737"/>
    </source>
</evidence>
<feature type="repeat" description="ANK" evidence="3">
    <location>
        <begin position="545"/>
        <end position="570"/>
    </location>
</feature>
<dbReference type="InterPro" id="IPR036770">
    <property type="entry name" value="Ankyrin_rpt-contain_sf"/>
</dbReference>
<dbReference type="InterPro" id="IPR054471">
    <property type="entry name" value="GPIID_WHD"/>
</dbReference>
<evidence type="ECO:0000256" key="2">
    <source>
        <dbReference type="ARBA" id="ARBA00023043"/>
    </source>
</evidence>
<comment type="caution">
    <text evidence="5">The sequence shown here is derived from an EMBL/GenBank/DDBJ whole genome shotgun (WGS) entry which is preliminary data.</text>
</comment>
<feature type="repeat" description="ANK" evidence="3">
    <location>
        <begin position="375"/>
        <end position="399"/>
    </location>
</feature>
<accession>A0A9W6DN28</accession>
<feature type="repeat" description="ANK" evidence="3">
    <location>
        <begin position="477"/>
        <end position="502"/>
    </location>
</feature>
<sequence length="570" mass="63619">MNTLEDILTITPTSIRAAISRLPRTLDEAYDKILRRTPDPDRAKRFLHIVLTAKTPLTVADMATAMAILDKVSPEDRLEIEPVHRMHRSIRETCGLLVTIIDSRIYLLHETARDFLVYKEGESEPVPGLTWKASLKPHNSEWILAEACVGFLHSTDPTMASKDQGDLMMEFNRTPFLEYSVKNWNKHVLPSGIEKEPSLHSQIMDILRRVEAFCLWFDRKAASIHQFIPSTTLMRASWLGLRRAVQTLLQDKDIKLDHRSTHGRSALSLAAVYGTTDALELLLNRSWSFPFWLRETRWIDVNATDDSGLSPLAHAAYHGNESIVSLLLSNRGIRPDLRAFSGRTPLGYAAGRGHLNIVKMLLAIGKVDPDSMDYAGLTPLVYAADTRHEDVVNFLLNTGRVNPDRKDSRGMGLLSRAAHRGHDSIIQILLDFGVKDLNSRDKYGHTPLLHAVLGGHVKSVKSLLSTGIPDPNSRDADGQTPLAQASYHGHDEIVRLLLEYPAIDPNARDNYGRTPLAFACKADHKNIVALLLETGKVDPNSEDHDGFTPFTHATESGNEHIIKLLLDASD</sequence>
<dbReference type="PANTHER" id="PTHR24198:SF165">
    <property type="entry name" value="ANKYRIN REPEAT-CONTAINING PROTEIN-RELATED"/>
    <property type="match status" value="1"/>
</dbReference>
<evidence type="ECO:0000313" key="6">
    <source>
        <dbReference type="Proteomes" id="UP001143548"/>
    </source>
</evidence>
<dbReference type="Gene3D" id="1.25.40.20">
    <property type="entry name" value="Ankyrin repeat-containing domain"/>
    <property type="match status" value="2"/>
</dbReference>
<feature type="repeat" description="ANK" evidence="3">
    <location>
        <begin position="443"/>
        <end position="467"/>
    </location>
</feature>
<name>A0A9W6DN28_9EURO</name>
<protein>
    <recommendedName>
        <fullName evidence="4">GPI inositol-deacylase winged helix domain-containing protein</fullName>
    </recommendedName>
</protein>
<feature type="domain" description="GPI inositol-deacylase winged helix" evidence="4">
    <location>
        <begin position="41"/>
        <end position="124"/>
    </location>
</feature>
<evidence type="ECO:0000313" key="5">
    <source>
        <dbReference type="EMBL" id="GKZ23329.1"/>
    </source>
</evidence>
<dbReference type="AlphaFoldDB" id="A0A9W6DN28"/>
<gene>
    <name evidence="5" type="ORF">AbraCBS73388_009692</name>
</gene>
<dbReference type="PROSITE" id="PS50088">
    <property type="entry name" value="ANK_REPEAT"/>
    <property type="match status" value="6"/>
</dbReference>
<proteinExistence type="predicted"/>
<keyword evidence="1" id="KW-0677">Repeat</keyword>
<dbReference type="SMART" id="SM00248">
    <property type="entry name" value="ANK"/>
    <property type="match status" value="9"/>
</dbReference>
<reference evidence="5" key="1">
    <citation type="submission" date="2022-07" db="EMBL/GenBank/DDBJ databases">
        <title>Taxonomy of Aspergillus series Nigri: significant species reduction supported by multi-species coalescent approaches.</title>
        <authorList>
            <person name="Bian C."/>
            <person name="Kusuya Y."/>
            <person name="Sklenar F."/>
            <person name="D'hooge E."/>
            <person name="Yaguchi T."/>
            <person name="Takahashi H."/>
            <person name="Hubka V."/>
        </authorList>
    </citation>
    <scope>NUCLEOTIDE SEQUENCE</scope>
    <source>
        <strain evidence="5">CBS 733.88</strain>
    </source>
</reference>
<dbReference type="InterPro" id="IPR002110">
    <property type="entry name" value="Ankyrin_rpt"/>
</dbReference>
<dbReference type="PROSITE" id="PS50297">
    <property type="entry name" value="ANK_REP_REGION"/>
    <property type="match status" value="6"/>
</dbReference>
<organism evidence="5 6">
    <name type="scientific">Aspergillus brasiliensis</name>
    <dbReference type="NCBI Taxonomy" id="319629"/>
    <lineage>
        <taxon>Eukaryota</taxon>
        <taxon>Fungi</taxon>
        <taxon>Dikarya</taxon>
        <taxon>Ascomycota</taxon>
        <taxon>Pezizomycotina</taxon>
        <taxon>Eurotiomycetes</taxon>
        <taxon>Eurotiomycetidae</taxon>
        <taxon>Eurotiales</taxon>
        <taxon>Aspergillaceae</taxon>
        <taxon>Aspergillus</taxon>
        <taxon>Aspergillus subgen. Circumdati</taxon>
    </lineage>
</organism>